<dbReference type="Pfam" id="PF13650">
    <property type="entry name" value="Asp_protease_2"/>
    <property type="match status" value="1"/>
</dbReference>
<keyword evidence="2" id="KW-0732">Signal</keyword>
<dbReference type="InterPro" id="IPR034122">
    <property type="entry name" value="Retropepsin-like_bacterial"/>
</dbReference>
<keyword evidence="5" id="KW-1185">Reference proteome</keyword>
<dbReference type="OrthoDB" id="107347at2"/>
<dbReference type="InterPro" id="IPR021109">
    <property type="entry name" value="Peptidase_aspartic_dom_sf"/>
</dbReference>
<keyword evidence="1" id="KW-0378">Hydrolase</keyword>
<dbReference type="InterPro" id="IPR001969">
    <property type="entry name" value="Aspartic_peptidase_AS"/>
</dbReference>
<feature type="chain" id="PRO_5012852615" description="Peptidase A2 domain-containing protein" evidence="2">
    <location>
        <begin position="21"/>
        <end position="322"/>
    </location>
</feature>
<accession>A0A255Y7Y2</accession>
<dbReference type="PROSITE" id="PS00141">
    <property type="entry name" value="ASP_PROTEASE"/>
    <property type="match status" value="1"/>
</dbReference>
<organism evidence="4 5">
    <name type="scientific">Sandarakinorhabdus cyanobacteriorum</name>
    <dbReference type="NCBI Taxonomy" id="1981098"/>
    <lineage>
        <taxon>Bacteria</taxon>
        <taxon>Pseudomonadati</taxon>
        <taxon>Pseudomonadota</taxon>
        <taxon>Alphaproteobacteria</taxon>
        <taxon>Sphingomonadales</taxon>
        <taxon>Sphingosinicellaceae</taxon>
        <taxon>Sandarakinorhabdus</taxon>
    </lineage>
</organism>
<name>A0A255Y7Y2_9SPHN</name>
<dbReference type="Gene3D" id="2.40.70.10">
    <property type="entry name" value="Acid Proteases"/>
    <property type="match status" value="2"/>
</dbReference>
<dbReference type="CDD" id="cd05483">
    <property type="entry name" value="retropepsin_like_bacteria"/>
    <property type="match status" value="1"/>
</dbReference>
<feature type="domain" description="Peptidase A2" evidence="3">
    <location>
        <begin position="66"/>
        <end position="138"/>
    </location>
</feature>
<protein>
    <recommendedName>
        <fullName evidence="3">Peptidase A2 domain-containing protein</fullName>
    </recommendedName>
</protein>
<feature type="signal peptide" evidence="2">
    <location>
        <begin position="1"/>
        <end position="20"/>
    </location>
</feature>
<evidence type="ECO:0000256" key="2">
    <source>
        <dbReference type="SAM" id="SignalP"/>
    </source>
</evidence>
<sequence>MRQQADNGAMIVLALLLANATVTTPVPVIAPAVIDNSLEVAGDALAAEQLKKRMFIDVKVNDSGPHRFLVDSGADRSVVSDGLAARLSLPAGDPVRVQGMAGMREVGTVEVTALTLGTSEVGPIMAPALSAKHLGADGLIGIDALADQRLMLDFDKRTVTVQDSRTPYVASGNEILVTARRRKGQLIITQAAIDRRDVSAVIDTGSEITLGNSALRQRLFGTSRPKGMEDVELISVTGQTLKAEAVRLDNVRIGGLTLNNVVIAFADAPPFALFGLTDRPAIFLGSDLLSSFRRVSLDFRNRKVRFTLRPDARQSSFISQRY</sequence>
<dbReference type="EMBL" id="NOXT01000122">
    <property type="protein sequence ID" value="OYQ25332.1"/>
    <property type="molecule type" value="Genomic_DNA"/>
</dbReference>
<evidence type="ECO:0000256" key="1">
    <source>
        <dbReference type="ARBA" id="ARBA00022801"/>
    </source>
</evidence>
<comment type="caution">
    <text evidence="4">The sequence shown here is derived from an EMBL/GenBank/DDBJ whole genome shotgun (WGS) entry which is preliminary data.</text>
</comment>
<dbReference type="PROSITE" id="PS50175">
    <property type="entry name" value="ASP_PROT_RETROV"/>
    <property type="match status" value="1"/>
</dbReference>
<dbReference type="InterPro" id="IPR001995">
    <property type="entry name" value="Peptidase_A2_cat"/>
</dbReference>
<dbReference type="GO" id="GO:0006508">
    <property type="term" value="P:proteolysis"/>
    <property type="evidence" value="ECO:0007669"/>
    <property type="project" value="InterPro"/>
</dbReference>
<gene>
    <name evidence="4" type="ORF">CHU93_13840</name>
</gene>
<dbReference type="GO" id="GO:0004190">
    <property type="term" value="F:aspartic-type endopeptidase activity"/>
    <property type="evidence" value="ECO:0007669"/>
    <property type="project" value="InterPro"/>
</dbReference>
<proteinExistence type="predicted"/>
<dbReference type="Proteomes" id="UP000216991">
    <property type="component" value="Unassembled WGS sequence"/>
</dbReference>
<reference evidence="4 5" key="1">
    <citation type="submission" date="2017-07" db="EMBL/GenBank/DDBJ databases">
        <title>Sandarakinorhabdus cyanobacteriorum sp. nov., a novel bacterium isolated from cyanobacterial aggregates in a eutrophic lake.</title>
        <authorList>
            <person name="Cai H."/>
        </authorList>
    </citation>
    <scope>NUCLEOTIDE SEQUENCE [LARGE SCALE GENOMIC DNA]</scope>
    <source>
        <strain evidence="4 5">TH057</strain>
    </source>
</reference>
<evidence type="ECO:0000313" key="4">
    <source>
        <dbReference type="EMBL" id="OYQ25332.1"/>
    </source>
</evidence>
<evidence type="ECO:0000259" key="3">
    <source>
        <dbReference type="PROSITE" id="PS50175"/>
    </source>
</evidence>
<evidence type="ECO:0000313" key="5">
    <source>
        <dbReference type="Proteomes" id="UP000216991"/>
    </source>
</evidence>
<dbReference type="Pfam" id="PF13975">
    <property type="entry name" value="gag-asp_proteas"/>
    <property type="match status" value="1"/>
</dbReference>
<dbReference type="AlphaFoldDB" id="A0A255Y7Y2"/>
<dbReference type="SUPFAM" id="SSF50630">
    <property type="entry name" value="Acid proteases"/>
    <property type="match status" value="2"/>
</dbReference>